<dbReference type="SUPFAM" id="SSF52540">
    <property type="entry name" value="P-loop containing nucleoside triphosphate hydrolases"/>
    <property type="match status" value="1"/>
</dbReference>
<dbReference type="SMART" id="SM00382">
    <property type="entry name" value="AAA"/>
    <property type="match status" value="1"/>
</dbReference>
<dbReference type="InterPro" id="IPR029016">
    <property type="entry name" value="GAF-like_dom_sf"/>
</dbReference>
<feature type="domain" description="Sigma-54 factor interaction" evidence="7">
    <location>
        <begin position="194"/>
        <end position="423"/>
    </location>
</feature>
<dbReference type="Pfam" id="PF00158">
    <property type="entry name" value="Sigma54_activat"/>
    <property type="match status" value="1"/>
</dbReference>
<evidence type="ECO:0000259" key="7">
    <source>
        <dbReference type="PROSITE" id="PS50045"/>
    </source>
</evidence>
<protein>
    <submittedName>
        <fullName evidence="8">Sigma 54-interacting transcriptional regulator</fullName>
    </submittedName>
</protein>
<dbReference type="InterPro" id="IPR003018">
    <property type="entry name" value="GAF"/>
</dbReference>
<keyword evidence="1" id="KW-0547">Nucleotide-binding</keyword>
<dbReference type="SMART" id="SM00065">
    <property type="entry name" value="GAF"/>
    <property type="match status" value="1"/>
</dbReference>
<dbReference type="PROSITE" id="PS00676">
    <property type="entry name" value="SIGMA54_INTERACT_2"/>
    <property type="match status" value="1"/>
</dbReference>
<dbReference type="KEGG" id="bhc:JFL75_14640"/>
<dbReference type="SUPFAM" id="SSF55781">
    <property type="entry name" value="GAF domain-like"/>
    <property type="match status" value="1"/>
</dbReference>
<dbReference type="SUPFAM" id="SSF46689">
    <property type="entry name" value="Homeodomain-like"/>
    <property type="match status" value="1"/>
</dbReference>
<gene>
    <name evidence="8" type="ORF">JFL75_14640</name>
</gene>
<keyword evidence="6" id="KW-0804">Transcription</keyword>
<proteinExistence type="predicted"/>
<reference evidence="8" key="1">
    <citation type="submission" date="2021-01" db="EMBL/GenBank/DDBJ databases">
        <title>Description of Breznakiella homolactica.</title>
        <authorList>
            <person name="Song Y."/>
            <person name="Brune A."/>
        </authorList>
    </citation>
    <scope>NUCLEOTIDE SEQUENCE</scope>
    <source>
        <strain evidence="8">RmG30</strain>
    </source>
</reference>
<dbReference type="PROSITE" id="PS00675">
    <property type="entry name" value="SIGMA54_INTERACT_1"/>
    <property type="match status" value="1"/>
</dbReference>
<accession>A0A7T8B838</accession>
<dbReference type="InterPro" id="IPR002078">
    <property type="entry name" value="Sigma_54_int"/>
</dbReference>
<dbReference type="PANTHER" id="PTHR32071">
    <property type="entry name" value="TRANSCRIPTIONAL REGULATORY PROTEIN"/>
    <property type="match status" value="1"/>
</dbReference>
<evidence type="ECO:0000313" key="9">
    <source>
        <dbReference type="Proteomes" id="UP000595917"/>
    </source>
</evidence>
<dbReference type="PANTHER" id="PTHR32071:SF117">
    <property type="entry name" value="PTS-DEPENDENT DIHYDROXYACETONE KINASE OPERON REGULATORY PROTEIN-RELATED"/>
    <property type="match status" value="1"/>
</dbReference>
<dbReference type="PROSITE" id="PS00688">
    <property type="entry name" value="SIGMA54_INTERACT_3"/>
    <property type="match status" value="1"/>
</dbReference>
<dbReference type="CDD" id="cd00009">
    <property type="entry name" value="AAA"/>
    <property type="match status" value="1"/>
</dbReference>
<dbReference type="InterPro" id="IPR027417">
    <property type="entry name" value="P-loop_NTPase"/>
</dbReference>
<keyword evidence="2" id="KW-0067">ATP-binding</keyword>
<dbReference type="Pfam" id="PF01590">
    <property type="entry name" value="GAF"/>
    <property type="match status" value="1"/>
</dbReference>
<name>A0A7T8B838_9SPIR</name>
<dbReference type="Pfam" id="PF02954">
    <property type="entry name" value="HTH_8"/>
    <property type="match status" value="1"/>
</dbReference>
<dbReference type="InterPro" id="IPR003593">
    <property type="entry name" value="AAA+_ATPase"/>
</dbReference>
<dbReference type="InterPro" id="IPR025944">
    <property type="entry name" value="Sigma_54_int_dom_CS"/>
</dbReference>
<evidence type="ECO:0000256" key="4">
    <source>
        <dbReference type="ARBA" id="ARBA00023125"/>
    </source>
</evidence>
<dbReference type="GO" id="GO:0043565">
    <property type="term" value="F:sequence-specific DNA binding"/>
    <property type="evidence" value="ECO:0007669"/>
    <property type="project" value="InterPro"/>
</dbReference>
<evidence type="ECO:0000256" key="2">
    <source>
        <dbReference type="ARBA" id="ARBA00022840"/>
    </source>
</evidence>
<organism evidence="8 9">
    <name type="scientific">Breznakiella homolactica</name>
    <dbReference type="NCBI Taxonomy" id="2798577"/>
    <lineage>
        <taxon>Bacteria</taxon>
        <taxon>Pseudomonadati</taxon>
        <taxon>Spirochaetota</taxon>
        <taxon>Spirochaetia</taxon>
        <taxon>Spirochaetales</taxon>
        <taxon>Breznakiellaceae</taxon>
        <taxon>Breznakiella</taxon>
    </lineage>
</organism>
<dbReference type="InterPro" id="IPR025943">
    <property type="entry name" value="Sigma_54_int_dom_ATP-bd_2"/>
</dbReference>
<dbReference type="EMBL" id="CP067089">
    <property type="protein sequence ID" value="QQO08164.1"/>
    <property type="molecule type" value="Genomic_DNA"/>
</dbReference>
<dbReference type="Gene3D" id="3.40.50.300">
    <property type="entry name" value="P-loop containing nucleotide triphosphate hydrolases"/>
    <property type="match status" value="1"/>
</dbReference>
<keyword evidence="4" id="KW-0238">DNA-binding</keyword>
<dbReference type="InterPro" id="IPR009057">
    <property type="entry name" value="Homeodomain-like_sf"/>
</dbReference>
<evidence type="ECO:0000313" key="8">
    <source>
        <dbReference type="EMBL" id="QQO08164.1"/>
    </source>
</evidence>
<evidence type="ECO:0000256" key="3">
    <source>
        <dbReference type="ARBA" id="ARBA00023015"/>
    </source>
</evidence>
<evidence type="ECO:0000256" key="5">
    <source>
        <dbReference type="ARBA" id="ARBA00023159"/>
    </source>
</evidence>
<dbReference type="InterPro" id="IPR025662">
    <property type="entry name" value="Sigma_54_int_dom_ATP-bd_1"/>
</dbReference>
<dbReference type="GO" id="GO:0005524">
    <property type="term" value="F:ATP binding"/>
    <property type="evidence" value="ECO:0007669"/>
    <property type="project" value="UniProtKB-KW"/>
</dbReference>
<keyword evidence="3" id="KW-0805">Transcription regulation</keyword>
<evidence type="ECO:0000256" key="6">
    <source>
        <dbReference type="ARBA" id="ARBA00023163"/>
    </source>
</evidence>
<dbReference type="PROSITE" id="PS50045">
    <property type="entry name" value="SIGMA54_INTERACT_4"/>
    <property type="match status" value="1"/>
</dbReference>
<dbReference type="Proteomes" id="UP000595917">
    <property type="component" value="Chromosome"/>
</dbReference>
<dbReference type="Gene3D" id="1.10.8.60">
    <property type="match status" value="1"/>
</dbReference>
<dbReference type="Gene3D" id="3.30.450.40">
    <property type="match status" value="1"/>
</dbReference>
<dbReference type="FunFam" id="3.40.50.300:FF:000006">
    <property type="entry name" value="DNA-binding transcriptional regulator NtrC"/>
    <property type="match status" value="1"/>
</dbReference>
<dbReference type="Pfam" id="PF25601">
    <property type="entry name" value="AAA_lid_14"/>
    <property type="match status" value="1"/>
</dbReference>
<evidence type="ECO:0000256" key="1">
    <source>
        <dbReference type="ARBA" id="ARBA00022741"/>
    </source>
</evidence>
<sequence length="506" mass="57271">MLSTIDVQKFNTLIEINTLINSNYSDVRSLLTKILESATKLCEGEASSLLLVNKTDNKLYFEIALGSKGADVKKFTVNMGEGIAGWVAQHNTSIIVNDVKNDRRHLVGISNQIGYPSKTMLAAPMRIKDECIGVIELINKKDDKYFTQDDLEWLEIFANQAAMAFQNARSFERARDEIQLLQDQLKTDQGYHTLIAKSPIIIEKLEIIDRVAKTDSSVLILGESGVGKELFAEQIHLRSSRSDKPFVRVNCAALPEGLLESELFGHVKGAFTNAIQNRQGRFELADGGTIFLDEIGDLPMKLQAKLLRVIQQKTFEKVGSDISVTVNVRILAATNRDIETLVEKGEFRSDLYYRLNVLPIYIPPLRQRPEDIPELANFFLKKGIRETKKHFDGFSNEAMETLLSYAWPGNIRELENCIERACVIGKEKYIQREDLLLKNSASDSGGGYDEENRSLKTAINIFKAHYISKILEENDWNQTEAAKSLDIQRTYLSRLIKELNIFNPKE</sequence>
<dbReference type="GO" id="GO:0006355">
    <property type="term" value="P:regulation of DNA-templated transcription"/>
    <property type="evidence" value="ECO:0007669"/>
    <property type="project" value="InterPro"/>
</dbReference>
<keyword evidence="5" id="KW-0010">Activator</keyword>
<keyword evidence="9" id="KW-1185">Reference proteome</keyword>
<dbReference type="InterPro" id="IPR058031">
    <property type="entry name" value="AAA_lid_NorR"/>
</dbReference>
<dbReference type="RefSeq" id="WP_215625470.1">
    <property type="nucleotide sequence ID" value="NZ_CP067089.2"/>
</dbReference>
<dbReference type="AlphaFoldDB" id="A0A7T8B838"/>
<dbReference type="InterPro" id="IPR002197">
    <property type="entry name" value="HTH_Fis"/>
</dbReference>
<dbReference type="Gene3D" id="1.10.10.60">
    <property type="entry name" value="Homeodomain-like"/>
    <property type="match status" value="1"/>
</dbReference>